<gene>
    <name evidence="2" type="ORF">PAC_04835</name>
</gene>
<organism evidence="2 3">
    <name type="scientific">Phialocephala subalpina</name>
    <dbReference type="NCBI Taxonomy" id="576137"/>
    <lineage>
        <taxon>Eukaryota</taxon>
        <taxon>Fungi</taxon>
        <taxon>Dikarya</taxon>
        <taxon>Ascomycota</taxon>
        <taxon>Pezizomycotina</taxon>
        <taxon>Leotiomycetes</taxon>
        <taxon>Helotiales</taxon>
        <taxon>Mollisiaceae</taxon>
        <taxon>Phialocephala</taxon>
        <taxon>Phialocephala fortinii species complex</taxon>
    </lineage>
</organism>
<evidence type="ECO:0000313" key="3">
    <source>
        <dbReference type="Proteomes" id="UP000184330"/>
    </source>
</evidence>
<name>A0A1L7WQ93_9HELO</name>
<accession>A0A1L7WQ93</accession>
<reference evidence="2 3" key="1">
    <citation type="submission" date="2016-03" db="EMBL/GenBank/DDBJ databases">
        <authorList>
            <person name="Ploux O."/>
        </authorList>
    </citation>
    <scope>NUCLEOTIDE SEQUENCE [LARGE SCALE GENOMIC DNA]</scope>
    <source>
        <strain evidence="2 3">UAMH 11012</strain>
    </source>
</reference>
<protein>
    <submittedName>
        <fullName evidence="2">Uncharacterized protein</fullName>
    </submittedName>
</protein>
<proteinExistence type="predicted"/>
<feature type="region of interest" description="Disordered" evidence="1">
    <location>
        <begin position="1"/>
        <end position="37"/>
    </location>
</feature>
<keyword evidence="3" id="KW-1185">Reference proteome</keyword>
<sequence>MYERQPVSHDEDVNFDDYSSQNVQPNDSGSPLEGASPKMSVLTSNVAATPQNAFVPKYTSEWLTLSTNGFLDGQYSTRVFETEFEARSVVIWTSWLCPSFITSSTQSRGLIIGRALFEACFTSNKDINIADLVKHLEEISDTFIALLEEEENTREKYTKDNNLQGKVKTSELKEQIGSNEGAGLSKVKVMELCFALVEGMVRGIKEDMKPLTSPELRYEL</sequence>
<dbReference type="OrthoDB" id="10474927at2759"/>
<feature type="compositionally biased region" description="Basic and acidic residues" evidence="1">
    <location>
        <begin position="1"/>
        <end position="12"/>
    </location>
</feature>
<evidence type="ECO:0000313" key="2">
    <source>
        <dbReference type="EMBL" id="CZR54950.1"/>
    </source>
</evidence>
<evidence type="ECO:0000256" key="1">
    <source>
        <dbReference type="SAM" id="MobiDB-lite"/>
    </source>
</evidence>
<dbReference type="Proteomes" id="UP000184330">
    <property type="component" value="Unassembled WGS sequence"/>
</dbReference>
<dbReference type="EMBL" id="FJOG01000005">
    <property type="protein sequence ID" value="CZR54950.1"/>
    <property type="molecule type" value="Genomic_DNA"/>
</dbReference>
<dbReference type="AlphaFoldDB" id="A0A1L7WQ93"/>
<feature type="compositionally biased region" description="Polar residues" evidence="1">
    <location>
        <begin position="17"/>
        <end position="29"/>
    </location>
</feature>